<evidence type="ECO:0000313" key="2">
    <source>
        <dbReference type="Proteomes" id="UP000287033"/>
    </source>
</evidence>
<evidence type="ECO:0000313" key="1">
    <source>
        <dbReference type="EMBL" id="GCC32346.1"/>
    </source>
</evidence>
<organism evidence="1 2">
    <name type="scientific">Chiloscyllium punctatum</name>
    <name type="common">Brownbanded bambooshark</name>
    <name type="synonym">Hemiscyllium punctatum</name>
    <dbReference type="NCBI Taxonomy" id="137246"/>
    <lineage>
        <taxon>Eukaryota</taxon>
        <taxon>Metazoa</taxon>
        <taxon>Chordata</taxon>
        <taxon>Craniata</taxon>
        <taxon>Vertebrata</taxon>
        <taxon>Chondrichthyes</taxon>
        <taxon>Elasmobranchii</taxon>
        <taxon>Galeomorphii</taxon>
        <taxon>Galeoidea</taxon>
        <taxon>Orectolobiformes</taxon>
        <taxon>Hemiscylliidae</taxon>
        <taxon>Chiloscyllium</taxon>
    </lineage>
</organism>
<dbReference type="AlphaFoldDB" id="A0A401SPP7"/>
<comment type="caution">
    <text evidence="1">The sequence shown here is derived from an EMBL/GenBank/DDBJ whole genome shotgun (WGS) entry which is preliminary data.</text>
</comment>
<keyword evidence="2" id="KW-1185">Reference proteome</keyword>
<accession>A0A401SPP7</accession>
<sequence length="102" mass="11766">MFDRSCELFLSNEREVLAKKLVNTKEDSEEQIQKCVHAVPNMPLAAPGNMEWTNFWCCTSAIKKAFHLKEFDRNHLRQIVSCIRYGTAGLNHLAIDEADKRN</sequence>
<dbReference type="EMBL" id="BEZZ01000428">
    <property type="protein sequence ID" value="GCC32346.1"/>
    <property type="molecule type" value="Genomic_DNA"/>
</dbReference>
<proteinExistence type="predicted"/>
<protein>
    <submittedName>
        <fullName evidence="1">Uncharacterized protein</fullName>
    </submittedName>
</protein>
<gene>
    <name evidence="1" type="ORF">chiPu_0010807</name>
</gene>
<reference evidence="1 2" key="1">
    <citation type="journal article" date="2018" name="Nat. Ecol. Evol.">
        <title>Shark genomes provide insights into elasmobranch evolution and the origin of vertebrates.</title>
        <authorList>
            <person name="Hara Y"/>
            <person name="Yamaguchi K"/>
            <person name="Onimaru K"/>
            <person name="Kadota M"/>
            <person name="Koyanagi M"/>
            <person name="Keeley SD"/>
            <person name="Tatsumi K"/>
            <person name="Tanaka K"/>
            <person name="Motone F"/>
            <person name="Kageyama Y"/>
            <person name="Nozu R"/>
            <person name="Adachi N"/>
            <person name="Nishimura O"/>
            <person name="Nakagawa R"/>
            <person name="Tanegashima C"/>
            <person name="Kiyatake I"/>
            <person name="Matsumoto R"/>
            <person name="Murakumo K"/>
            <person name="Nishida K"/>
            <person name="Terakita A"/>
            <person name="Kuratani S"/>
            <person name="Sato K"/>
            <person name="Hyodo S Kuraku.S."/>
        </authorList>
    </citation>
    <scope>NUCLEOTIDE SEQUENCE [LARGE SCALE GENOMIC DNA]</scope>
</reference>
<name>A0A401SPP7_CHIPU</name>
<dbReference type="Proteomes" id="UP000287033">
    <property type="component" value="Unassembled WGS sequence"/>
</dbReference>